<feature type="transmembrane region" description="Helical" evidence="1">
    <location>
        <begin position="47"/>
        <end position="66"/>
    </location>
</feature>
<name>A0ABU9IDG0_9SPHN</name>
<organism evidence="2 3">
    <name type="scientific">Aurantiacibacter gilvus</name>
    <dbReference type="NCBI Taxonomy" id="3139141"/>
    <lineage>
        <taxon>Bacteria</taxon>
        <taxon>Pseudomonadati</taxon>
        <taxon>Pseudomonadota</taxon>
        <taxon>Alphaproteobacteria</taxon>
        <taxon>Sphingomonadales</taxon>
        <taxon>Erythrobacteraceae</taxon>
        <taxon>Aurantiacibacter</taxon>
    </lineage>
</organism>
<comment type="caution">
    <text evidence="2">The sequence shown here is derived from an EMBL/GenBank/DDBJ whole genome shotgun (WGS) entry which is preliminary data.</text>
</comment>
<dbReference type="EMBL" id="JBBYHV010000001">
    <property type="protein sequence ID" value="MEL1250240.1"/>
    <property type="molecule type" value="Genomic_DNA"/>
</dbReference>
<dbReference type="RefSeq" id="WP_341672763.1">
    <property type="nucleotide sequence ID" value="NZ_JBBYHV010000001.1"/>
</dbReference>
<feature type="transmembrane region" description="Helical" evidence="1">
    <location>
        <begin position="112"/>
        <end position="131"/>
    </location>
</feature>
<feature type="transmembrane region" description="Helical" evidence="1">
    <location>
        <begin position="12"/>
        <end position="31"/>
    </location>
</feature>
<keyword evidence="3" id="KW-1185">Reference proteome</keyword>
<evidence type="ECO:0000256" key="1">
    <source>
        <dbReference type="SAM" id="Phobius"/>
    </source>
</evidence>
<gene>
    <name evidence="2" type="ORF">AAEO60_06110</name>
</gene>
<reference evidence="2 3" key="1">
    <citation type="submission" date="2024-04" db="EMBL/GenBank/DDBJ databases">
        <title>Aurantiacibacter sp. DGU6 16S ribosomal RNA gene Genome sequencing and assembly.</title>
        <authorList>
            <person name="Park S."/>
        </authorList>
    </citation>
    <scope>NUCLEOTIDE SEQUENCE [LARGE SCALE GENOMIC DNA]</scope>
    <source>
        <strain evidence="2 3">DGU6</strain>
    </source>
</reference>
<evidence type="ECO:0000313" key="3">
    <source>
        <dbReference type="Proteomes" id="UP001497045"/>
    </source>
</evidence>
<feature type="transmembrane region" description="Helical" evidence="1">
    <location>
        <begin position="87"/>
        <end position="106"/>
    </location>
</feature>
<evidence type="ECO:0000313" key="2">
    <source>
        <dbReference type="EMBL" id="MEL1250240.1"/>
    </source>
</evidence>
<protein>
    <submittedName>
        <fullName evidence="2">Uncharacterized protein</fullName>
    </submittedName>
</protein>
<keyword evidence="1" id="KW-0812">Transmembrane</keyword>
<sequence length="139" mass="14902">MSKFRYLAFAPRTFDLLFTIQGAIGFAMIALRTGQVSTVPETAADPLVKAASLAGLVLVAAVVASLSSRIDQKRADDYMFATLTKSAFIAVLAMLCIGLLWIAWFADTFGDLGAVSMLACTMASWSLGYLYTRLRGTTA</sequence>
<proteinExistence type="predicted"/>
<accession>A0ABU9IDG0</accession>
<keyword evidence="1" id="KW-0472">Membrane</keyword>
<dbReference type="Proteomes" id="UP001497045">
    <property type="component" value="Unassembled WGS sequence"/>
</dbReference>
<keyword evidence="1" id="KW-1133">Transmembrane helix</keyword>